<dbReference type="InterPro" id="IPR027417">
    <property type="entry name" value="P-loop_NTPase"/>
</dbReference>
<feature type="domain" description="Protein CR006 P-loop" evidence="1">
    <location>
        <begin position="239"/>
        <end position="617"/>
    </location>
</feature>
<gene>
    <name evidence="2" type="ORF">MPPM_5433</name>
</gene>
<dbReference type="Proteomes" id="UP000218288">
    <property type="component" value="Plasmid pMPPM01"/>
</dbReference>
<dbReference type="Pfam" id="PF13166">
    <property type="entry name" value="AAA_13"/>
    <property type="match status" value="1"/>
</dbReference>
<dbReference type="PANTHER" id="PTHR32114:SF2">
    <property type="entry name" value="ABC TRANSPORTER ABCH.3"/>
    <property type="match status" value="1"/>
</dbReference>
<dbReference type="CDD" id="cd00267">
    <property type="entry name" value="ABC_ATPase"/>
    <property type="match status" value="1"/>
</dbReference>
<proteinExistence type="predicted"/>
<organism evidence="2 3">
    <name type="scientific">Methylorubrum populi</name>
    <dbReference type="NCBI Taxonomy" id="223967"/>
    <lineage>
        <taxon>Bacteria</taxon>
        <taxon>Pseudomonadati</taxon>
        <taxon>Pseudomonadota</taxon>
        <taxon>Alphaproteobacteria</taxon>
        <taxon>Hyphomicrobiales</taxon>
        <taxon>Methylobacteriaceae</taxon>
        <taxon>Methylorubrum</taxon>
    </lineage>
</organism>
<sequence length="761" mass="84303">MIRKIISLKGIGRFEGFNAAQDVTFKKYTLIFAENGVGKTTLCDVIRSLQTGDPGYIIGRRTLNSAVEQEAKILLADGTVAIFSNGQWSKQPQGGCTIFDSGYVRDNVHAGEVVDLEHKKALFSLIVGQQGVSLHHEVVRLEKERSDLNTPLRTAKQAVEANLPSGVRLAAYLALEPDPDIDAKISDAERLLRGSQEEEALKRHRILTPLSLPVLPSDLEEILARTLENVADSAQRQLDSHLAHLGAAGGQAWLSQGLSLLRGENCPFCAQSISGNDLVAAYRACFSEAYRELFKTVTAKRAEVEAHLGTSAVSRLETTLAQNAEAISFWSRYCELAPLAEVDAEALGLAIDRLRIAALALLEQKERNLLDAVEIDDDLSTALTGMEAAFQDVPAYNAAVEAANRVIEARRGALAGIDVAIAKSSLENLQRRKRRFEDPVKTSCDEYNRLQALRDDLDTRKETAVIALKNYSAGVVRDYQQTLNKHLARFMVGFRIEGTRTEFPRGYPSSSYQLMINDVPVELGNENTTHAEPSFRNTLSGGDRSALALSLFMAQLERSTAQPDIAVILDDPFQSQDAFRKNATAHQIRRCGEQCGQVVVLSHDPTFIKMVWDKLPPDERKALRLVRVGQCTNMVPHDVEEHLKPEHQSRIDAIQRYVHEGQGEARNVAQKLRLALEGYCKIVSPGEFPDGLMMGEICRRVRETGSSHLLHPILDDLEELNDYARQYHHASNDDHASVPIDEGELLGYSRRILALIRSRAP</sequence>
<evidence type="ECO:0000313" key="2">
    <source>
        <dbReference type="EMBL" id="BAU94038.1"/>
    </source>
</evidence>
<dbReference type="Gene3D" id="3.40.50.300">
    <property type="entry name" value="P-loop containing nucleotide triphosphate hydrolases"/>
    <property type="match status" value="1"/>
</dbReference>
<dbReference type="PANTHER" id="PTHR32114">
    <property type="entry name" value="ABC TRANSPORTER ABCH.3"/>
    <property type="match status" value="1"/>
</dbReference>
<name>A0A161JLN3_9HYPH</name>
<dbReference type="RefSeq" id="WP_063987511.1">
    <property type="nucleotide sequence ID" value="NZ_AP014810.1"/>
</dbReference>
<evidence type="ECO:0000259" key="1">
    <source>
        <dbReference type="Pfam" id="PF13166"/>
    </source>
</evidence>
<dbReference type="OrthoDB" id="9789562at2"/>
<reference evidence="2 3" key="1">
    <citation type="journal article" date="2016" name="Genome Announc.">
        <title>Complete Genome Sequence of Methylobacterium populi P-1M, Isolated from Pink-Pigmented Household Biofilm.</title>
        <authorList>
            <person name="Morohoshi T."/>
            <person name="Ikeda T."/>
        </authorList>
    </citation>
    <scope>NUCLEOTIDE SEQUENCE [LARGE SCALE GENOMIC DNA]</scope>
    <source>
        <strain evidence="2 3">P-1M</strain>
        <plasmid evidence="3">Plasmid pmppm01 dna</plasmid>
    </source>
</reference>
<geneLocation type="plasmid" evidence="3">
    <name>pmppm01 dna</name>
</geneLocation>
<dbReference type="EMBL" id="AP014810">
    <property type="protein sequence ID" value="BAU94038.1"/>
    <property type="molecule type" value="Genomic_DNA"/>
</dbReference>
<keyword evidence="2" id="KW-0614">Plasmid</keyword>
<dbReference type="AlphaFoldDB" id="A0A161JLN3"/>
<dbReference type="SUPFAM" id="SSF52540">
    <property type="entry name" value="P-loop containing nucleoside triphosphate hydrolases"/>
    <property type="match status" value="1"/>
</dbReference>
<dbReference type="InterPro" id="IPR026866">
    <property type="entry name" value="CR006_AAA"/>
</dbReference>
<protein>
    <recommendedName>
        <fullName evidence="1">Protein CR006 P-loop domain-containing protein</fullName>
    </recommendedName>
</protein>
<evidence type="ECO:0000313" key="3">
    <source>
        <dbReference type="Proteomes" id="UP000218288"/>
    </source>
</evidence>
<accession>A0A161JLN3</accession>